<reference evidence="3" key="1">
    <citation type="submission" date="2025-08" db="UniProtKB">
        <authorList>
            <consortium name="Ensembl"/>
        </authorList>
    </citation>
    <scope>IDENTIFICATION</scope>
</reference>
<feature type="region of interest" description="Disordered" evidence="2">
    <location>
        <begin position="90"/>
        <end position="169"/>
    </location>
</feature>
<evidence type="ECO:0000313" key="4">
    <source>
        <dbReference type="Proteomes" id="UP000694383"/>
    </source>
</evidence>
<dbReference type="Ensembl" id="ENSOSIT00000017943.1">
    <property type="protein sequence ID" value="ENSOSIP00000016975.1"/>
    <property type="gene ID" value="ENSOSIG00000009300.1"/>
</dbReference>
<proteinExistence type="inferred from homology"/>
<protein>
    <submittedName>
        <fullName evidence="3">Zgc:112185</fullName>
    </submittedName>
</protein>
<feature type="compositionally biased region" description="Basic residues" evidence="2">
    <location>
        <begin position="128"/>
        <end position="137"/>
    </location>
</feature>
<feature type="compositionally biased region" description="Basic and acidic residues" evidence="2">
    <location>
        <begin position="138"/>
        <end position="157"/>
    </location>
</feature>
<dbReference type="PANTHER" id="PTHR13602:SF2">
    <property type="entry name" value="UPF0488 PROTEIN C8ORF33"/>
    <property type="match status" value="1"/>
</dbReference>
<feature type="compositionally biased region" description="Polar residues" evidence="2">
    <location>
        <begin position="96"/>
        <end position="105"/>
    </location>
</feature>
<feature type="compositionally biased region" description="Basic and acidic residues" evidence="2">
    <location>
        <begin position="274"/>
        <end position="285"/>
    </location>
</feature>
<name>A0A8C8DMQ3_9TELE</name>
<comment type="similarity">
    <text evidence="1">Belongs to the UPF0488 family.</text>
</comment>
<dbReference type="AlphaFoldDB" id="A0A8C8DMQ3"/>
<dbReference type="PANTHER" id="PTHR13602">
    <property type="entry name" value="UPF0488 PROTEIN C8ORF33"/>
    <property type="match status" value="1"/>
</dbReference>
<evidence type="ECO:0000256" key="1">
    <source>
        <dbReference type="ARBA" id="ARBA00005707"/>
    </source>
</evidence>
<sequence length="313" mass="35088">MEGNVTDQKLLFLDIEAKSDSTSPVKSGASNPLWTRSDNSFKFNFFSDSSSGSQVKTPPSDGNKEALGRLSFSGQCSDFSFNFAISKEMDTRETAHSSSPTNQPQDQEEKASLLPNACSQSEVSAQPKTKKKTKKKSGTKEQPAKEQKKEADYGTRGEEEEEELGTEEKLNRQLDWCIEQLELGLKCQKGTTKQKEEASRALKTLRSSKAPLAKKRQVMRAMTGDYRKKMEEERTRQFKLIQGEIASAQVKVASEAPKKSVFHRMAGVKTQKLSTDENLHQREAQDDATPQSHTETSSFLLVPSKEEFCFNFF</sequence>
<evidence type="ECO:0000313" key="3">
    <source>
        <dbReference type="Ensembl" id="ENSOSIP00000016975.1"/>
    </source>
</evidence>
<feature type="region of interest" description="Disordered" evidence="2">
    <location>
        <begin position="207"/>
        <end position="230"/>
    </location>
</feature>
<feature type="compositionally biased region" description="Polar residues" evidence="2">
    <location>
        <begin position="117"/>
        <end position="127"/>
    </location>
</feature>
<dbReference type="Pfam" id="PF15393">
    <property type="entry name" value="DUF4615"/>
    <property type="match status" value="1"/>
</dbReference>
<organism evidence="3 4">
    <name type="scientific">Oryzias sinensis</name>
    <name type="common">Chinese medaka</name>
    <dbReference type="NCBI Taxonomy" id="183150"/>
    <lineage>
        <taxon>Eukaryota</taxon>
        <taxon>Metazoa</taxon>
        <taxon>Chordata</taxon>
        <taxon>Craniata</taxon>
        <taxon>Vertebrata</taxon>
        <taxon>Euteleostomi</taxon>
        <taxon>Actinopterygii</taxon>
        <taxon>Neopterygii</taxon>
        <taxon>Teleostei</taxon>
        <taxon>Neoteleostei</taxon>
        <taxon>Acanthomorphata</taxon>
        <taxon>Ovalentaria</taxon>
        <taxon>Atherinomorphae</taxon>
        <taxon>Beloniformes</taxon>
        <taxon>Adrianichthyidae</taxon>
        <taxon>Oryziinae</taxon>
        <taxon>Oryzias</taxon>
    </lineage>
</organism>
<reference evidence="3" key="2">
    <citation type="submission" date="2025-09" db="UniProtKB">
        <authorList>
            <consortium name="Ensembl"/>
        </authorList>
    </citation>
    <scope>IDENTIFICATION</scope>
</reference>
<dbReference type="Proteomes" id="UP000694383">
    <property type="component" value="Unplaced"/>
</dbReference>
<dbReference type="InterPro" id="IPR029274">
    <property type="entry name" value="DUF4615"/>
</dbReference>
<accession>A0A8C8DMQ3</accession>
<feature type="compositionally biased region" description="Polar residues" evidence="2">
    <location>
        <begin position="288"/>
        <end position="299"/>
    </location>
</feature>
<feature type="region of interest" description="Disordered" evidence="2">
    <location>
        <begin position="271"/>
        <end position="299"/>
    </location>
</feature>
<dbReference type="GeneTree" id="ENSGT00390000000306"/>
<feature type="region of interest" description="Disordered" evidence="2">
    <location>
        <begin position="48"/>
        <end position="69"/>
    </location>
</feature>
<evidence type="ECO:0000256" key="2">
    <source>
        <dbReference type="SAM" id="MobiDB-lite"/>
    </source>
</evidence>
<keyword evidence="4" id="KW-1185">Reference proteome</keyword>